<gene>
    <name evidence="1" type="ORF">OESDEN_23915</name>
</gene>
<keyword evidence="2" id="KW-1185">Reference proteome</keyword>
<protein>
    <submittedName>
        <fullName evidence="1">Uncharacterized protein</fullName>
    </submittedName>
</protein>
<proteinExistence type="predicted"/>
<dbReference type="Proteomes" id="UP000053660">
    <property type="component" value="Unassembled WGS sequence"/>
</dbReference>
<organism evidence="1 2">
    <name type="scientific">Oesophagostomum dentatum</name>
    <name type="common">Nodular worm</name>
    <dbReference type="NCBI Taxonomy" id="61180"/>
    <lineage>
        <taxon>Eukaryota</taxon>
        <taxon>Metazoa</taxon>
        <taxon>Ecdysozoa</taxon>
        <taxon>Nematoda</taxon>
        <taxon>Chromadorea</taxon>
        <taxon>Rhabditida</taxon>
        <taxon>Rhabditina</taxon>
        <taxon>Rhabditomorpha</taxon>
        <taxon>Strongyloidea</taxon>
        <taxon>Strongylidae</taxon>
        <taxon>Oesophagostomum</taxon>
    </lineage>
</organism>
<evidence type="ECO:0000313" key="1">
    <source>
        <dbReference type="EMBL" id="KHJ76465.1"/>
    </source>
</evidence>
<sequence length="142" mass="16756">MYQPYLGSFRERKMYTTLAPSLCIPRRNRTCSYELAPHKAYKTKQGEWLVERDRNYHVMLPRVNTRMPSEVKIPEVPVLRRSYTLPTSTTRYVIYVAHTFQVNSHGSTRSFIYAQRLKEQTRVDYKITAARILSNSKILLPL</sequence>
<reference evidence="1 2" key="1">
    <citation type="submission" date="2014-03" db="EMBL/GenBank/DDBJ databases">
        <title>Draft genome of the hookworm Oesophagostomum dentatum.</title>
        <authorList>
            <person name="Mitreva M."/>
        </authorList>
    </citation>
    <scope>NUCLEOTIDE SEQUENCE [LARGE SCALE GENOMIC DNA]</scope>
    <source>
        <strain evidence="1 2">OD-Hann</strain>
    </source>
</reference>
<dbReference type="OrthoDB" id="5785141at2759"/>
<name>A0A0B1RZQ3_OESDE</name>
<evidence type="ECO:0000313" key="2">
    <source>
        <dbReference type="Proteomes" id="UP000053660"/>
    </source>
</evidence>
<dbReference type="EMBL" id="KN611727">
    <property type="protein sequence ID" value="KHJ76465.1"/>
    <property type="molecule type" value="Genomic_DNA"/>
</dbReference>
<dbReference type="AlphaFoldDB" id="A0A0B1RZQ3"/>
<accession>A0A0B1RZQ3</accession>